<dbReference type="EMBL" id="DS027060">
    <property type="protein sequence ID" value="EAW07036.1"/>
    <property type="molecule type" value="Genomic_DNA"/>
</dbReference>
<dbReference type="VEuPathDB" id="FungiDB:ACLA_087410"/>
<name>A1CUP9_ASPCL</name>
<evidence type="ECO:0000313" key="2">
    <source>
        <dbReference type="Proteomes" id="UP000006701"/>
    </source>
</evidence>
<proteinExistence type="predicted"/>
<reference evidence="1 2" key="1">
    <citation type="journal article" date="2008" name="PLoS Genet.">
        <title>Genomic islands in the pathogenic filamentous fungus Aspergillus fumigatus.</title>
        <authorList>
            <person name="Fedorova N.D."/>
            <person name="Khaldi N."/>
            <person name="Joardar V.S."/>
            <person name="Maiti R."/>
            <person name="Amedeo P."/>
            <person name="Anderson M.J."/>
            <person name="Crabtree J."/>
            <person name="Silva J.C."/>
            <person name="Badger J.H."/>
            <person name="Albarraq A."/>
            <person name="Angiuoli S."/>
            <person name="Bussey H."/>
            <person name="Bowyer P."/>
            <person name="Cotty P.J."/>
            <person name="Dyer P.S."/>
            <person name="Egan A."/>
            <person name="Galens K."/>
            <person name="Fraser-Liggett C.M."/>
            <person name="Haas B.J."/>
            <person name="Inman J.M."/>
            <person name="Kent R."/>
            <person name="Lemieux S."/>
            <person name="Malavazi I."/>
            <person name="Orvis J."/>
            <person name="Roemer T."/>
            <person name="Ronning C.M."/>
            <person name="Sundaram J.P."/>
            <person name="Sutton G."/>
            <person name="Turner G."/>
            <person name="Venter J.C."/>
            <person name="White O.R."/>
            <person name="Whitty B.R."/>
            <person name="Youngman P."/>
            <person name="Wolfe K.H."/>
            <person name="Goldman G.H."/>
            <person name="Wortman J.R."/>
            <person name="Jiang B."/>
            <person name="Denning D.W."/>
            <person name="Nierman W.C."/>
        </authorList>
    </citation>
    <scope>NUCLEOTIDE SEQUENCE [LARGE SCALE GENOMIC DNA]</scope>
    <source>
        <strain evidence="2">ATCC 1007 / CBS 513.65 / DSM 816 / NCTC 3887 / NRRL 1</strain>
    </source>
</reference>
<keyword evidence="2" id="KW-1185">Reference proteome</keyword>
<dbReference type="GeneID" id="4699842"/>
<dbReference type="RefSeq" id="XP_001268462.1">
    <property type="nucleotide sequence ID" value="XM_001268461.1"/>
</dbReference>
<dbReference type="OrthoDB" id="415825at2759"/>
<organism evidence="1 2">
    <name type="scientific">Aspergillus clavatus (strain ATCC 1007 / CBS 513.65 / DSM 816 / NCTC 3887 / NRRL 1 / QM 1276 / 107)</name>
    <dbReference type="NCBI Taxonomy" id="344612"/>
    <lineage>
        <taxon>Eukaryota</taxon>
        <taxon>Fungi</taxon>
        <taxon>Dikarya</taxon>
        <taxon>Ascomycota</taxon>
        <taxon>Pezizomycotina</taxon>
        <taxon>Eurotiomycetes</taxon>
        <taxon>Eurotiomycetidae</taxon>
        <taxon>Eurotiales</taxon>
        <taxon>Aspergillaceae</taxon>
        <taxon>Aspergillus</taxon>
        <taxon>Aspergillus subgen. Fumigati</taxon>
    </lineage>
</organism>
<dbReference type="KEGG" id="act:ACLA_087410"/>
<dbReference type="Proteomes" id="UP000006701">
    <property type="component" value="Unassembled WGS sequence"/>
</dbReference>
<gene>
    <name evidence="1" type="ORF">ACLA_087410</name>
</gene>
<accession>A1CUP9</accession>
<dbReference type="STRING" id="344612.A1CUP9"/>
<dbReference type="HOGENOM" id="CLU_2440419_0_0_1"/>
<evidence type="ECO:0000313" key="1">
    <source>
        <dbReference type="EMBL" id="EAW07036.1"/>
    </source>
</evidence>
<sequence>MVEFIAQNRRLKGKVHALGGKKWLYAHAYYTEDEFWPLYNRSENDRLRDRYHASYLPGCIRTFAWIRLRTRIKGIEDGDPSRKLSGMSGL</sequence>
<protein>
    <submittedName>
        <fullName evidence="1">FAD binding domain protein</fullName>
    </submittedName>
</protein>
<dbReference type="AlphaFoldDB" id="A1CUP9"/>